<evidence type="ECO:0000313" key="2">
    <source>
        <dbReference type="EMBL" id="KAF0410091.1"/>
    </source>
</evidence>
<dbReference type="Pfam" id="PF01593">
    <property type="entry name" value="Amino_oxidase"/>
    <property type="match status" value="1"/>
</dbReference>
<dbReference type="Proteomes" id="UP000439903">
    <property type="component" value="Unassembled WGS sequence"/>
</dbReference>
<accession>A0A8H3X3L1</accession>
<evidence type="ECO:0000259" key="1">
    <source>
        <dbReference type="Pfam" id="PF01593"/>
    </source>
</evidence>
<dbReference type="InterPro" id="IPR036188">
    <property type="entry name" value="FAD/NAD-bd_sf"/>
</dbReference>
<dbReference type="AlphaFoldDB" id="A0A8H3X3L1"/>
<dbReference type="InterPro" id="IPR050281">
    <property type="entry name" value="Flavin_monoamine_oxidase"/>
</dbReference>
<sequence>MKRRFTDTHLLDLSFKSCEFCVVDPLIERRERQKSINNNRKRSIKNKHDEIRSAHARSYYYARHFKGFDDKEQVKRTDDKVKRTVSTNPKICIVGAGISGLFSALLLKEAGIKDVTILESSDRVGGRVYTTYFTDDPNDDKRLYGELGANRFPIVEGHPELSQQQLVYDTITYLNEYNKVDNPDSVMTLIPFSTFDKNSLYYFNGKKDANGSIITKSFAFGGAKPVDLGYPNSIPDKFLGMWDDALAPFFNLLDKNFTKGIENLKLYDKYSAYTYLKDIYFPSKLPQSMAPYDEVMKAIEMNVLGTGIFTSYGFVDLVLNEYAFGSPTLNISWKTIDKGMQRFPNAFLPLIEKENFKLNYNSEVYKLEAGTNETVKVYWKSGTTTYSDIFDRVIVTAPLGNIYHWDLPQTFTYTKKRALRELTCLNAARVFLQFKSRFWEESPLVTGAPNTTTNLGIFGGASSTDLPIRFIVYPSHYKGLPINSSAILLASYVWDSSALKFDPYTPDEYFDLVLKDIVTLHGDIAKTEWVSGSDNNKAFNWAQYKHSIGGAFTTFTAGQIDDLLGAMMRPESSVHFAGEHTDIQFGWMVGALNSGVRVVKEILEANGLNNQWTTLKNSTLLKYWIEQFDFKGYH</sequence>
<dbReference type="Gene3D" id="1.20.1440.240">
    <property type="match status" value="1"/>
</dbReference>
<dbReference type="OrthoDB" id="7777654at2759"/>
<dbReference type="Gene3D" id="3.50.50.60">
    <property type="entry name" value="FAD/NAD(P)-binding domain"/>
    <property type="match status" value="1"/>
</dbReference>
<dbReference type="GO" id="GO:0009063">
    <property type="term" value="P:amino acid catabolic process"/>
    <property type="evidence" value="ECO:0007669"/>
    <property type="project" value="TreeGrafter"/>
</dbReference>
<feature type="domain" description="Amine oxidase" evidence="1">
    <location>
        <begin position="98"/>
        <end position="603"/>
    </location>
</feature>
<name>A0A8H3X3L1_GIGMA</name>
<dbReference type="GO" id="GO:0001716">
    <property type="term" value="F:L-amino-acid oxidase activity"/>
    <property type="evidence" value="ECO:0007669"/>
    <property type="project" value="TreeGrafter"/>
</dbReference>
<protein>
    <submittedName>
        <fullName evidence="2">Amine oxidase</fullName>
    </submittedName>
</protein>
<dbReference type="PANTHER" id="PTHR10742">
    <property type="entry name" value="FLAVIN MONOAMINE OXIDASE"/>
    <property type="match status" value="1"/>
</dbReference>
<dbReference type="Gene3D" id="3.90.660.10">
    <property type="match status" value="1"/>
</dbReference>
<dbReference type="SUPFAM" id="SSF51905">
    <property type="entry name" value="FAD/NAD(P)-binding domain"/>
    <property type="match status" value="1"/>
</dbReference>
<dbReference type="PANTHER" id="PTHR10742:SF342">
    <property type="entry name" value="AMINE OXIDASE"/>
    <property type="match status" value="1"/>
</dbReference>
<dbReference type="SUPFAM" id="SSF54373">
    <property type="entry name" value="FAD-linked reductases, C-terminal domain"/>
    <property type="match status" value="1"/>
</dbReference>
<evidence type="ECO:0000313" key="3">
    <source>
        <dbReference type="Proteomes" id="UP000439903"/>
    </source>
</evidence>
<dbReference type="EMBL" id="WTPW01001868">
    <property type="protein sequence ID" value="KAF0410091.1"/>
    <property type="molecule type" value="Genomic_DNA"/>
</dbReference>
<dbReference type="InterPro" id="IPR002937">
    <property type="entry name" value="Amino_oxidase"/>
</dbReference>
<gene>
    <name evidence="2" type="ORF">F8M41_008304</name>
</gene>
<organism evidence="2 3">
    <name type="scientific">Gigaspora margarita</name>
    <dbReference type="NCBI Taxonomy" id="4874"/>
    <lineage>
        <taxon>Eukaryota</taxon>
        <taxon>Fungi</taxon>
        <taxon>Fungi incertae sedis</taxon>
        <taxon>Mucoromycota</taxon>
        <taxon>Glomeromycotina</taxon>
        <taxon>Glomeromycetes</taxon>
        <taxon>Diversisporales</taxon>
        <taxon>Gigasporaceae</taxon>
        <taxon>Gigaspora</taxon>
    </lineage>
</organism>
<keyword evidence="3" id="KW-1185">Reference proteome</keyword>
<reference evidence="2 3" key="1">
    <citation type="journal article" date="2019" name="Environ. Microbiol.">
        <title>At the nexus of three kingdoms: the genome of the mycorrhizal fungus Gigaspora margarita provides insights into plant, endobacterial and fungal interactions.</title>
        <authorList>
            <person name="Venice F."/>
            <person name="Ghignone S."/>
            <person name="Salvioli di Fossalunga A."/>
            <person name="Amselem J."/>
            <person name="Novero M."/>
            <person name="Xianan X."/>
            <person name="Sedzielewska Toro K."/>
            <person name="Morin E."/>
            <person name="Lipzen A."/>
            <person name="Grigoriev I.V."/>
            <person name="Henrissat B."/>
            <person name="Martin F.M."/>
            <person name="Bonfante P."/>
        </authorList>
    </citation>
    <scope>NUCLEOTIDE SEQUENCE [LARGE SCALE GENOMIC DNA]</scope>
    <source>
        <strain evidence="2 3">BEG34</strain>
    </source>
</reference>
<comment type="caution">
    <text evidence="2">The sequence shown here is derived from an EMBL/GenBank/DDBJ whole genome shotgun (WGS) entry which is preliminary data.</text>
</comment>
<proteinExistence type="predicted"/>